<name>A0A498JID3_MALDO</name>
<keyword evidence="2" id="KW-1185">Reference proteome</keyword>
<dbReference type="EMBL" id="RDQH01000333">
    <property type="protein sequence ID" value="RXH93513.1"/>
    <property type="molecule type" value="Genomic_DNA"/>
</dbReference>
<dbReference type="Proteomes" id="UP000290289">
    <property type="component" value="Chromosome 7"/>
</dbReference>
<dbReference type="AlphaFoldDB" id="A0A498JID3"/>
<protein>
    <submittedName>
        <fullName evidence="1">Uncharacterized protein</fullName>
    </submittedName>
</protein>
<reference evidence="1 2" key="1">
    <citation type="submission" date="2018-10" db="EMBL/GenBank/DDBJ databases">
        <title>A high-quality apple genome assembly.</title>
        <authorList>
            <person name="Hu J."/>
        </authorList>
    </citation>
    <scope>NUCLEOTIDE SEQUENCE [LARGE SCALE GENOMIC DNA]</scope>
    <source>
        <strain evidence="2">cv. HFTH1</strain>
        <tissue evidence="1">Young leaf</tissue>
    </source>
</reference>
<sequence>MDDEYKKLIHRMTPPRYIQIKIITCFNIEIYATWQSTTNITSNKARSTYGMSQQYIFHKQMVFPCTKIASNADFIMLMKVRASTHIN</sequence>
<evidence type="ECO:0000313" key="1">
    <source>
        <dbReference type="EMBL" id="RXH93513.1"/>
    </source>
</evidence>
<evidence type="ECO:0000313" key="2">
    <source>
        <dbReference type="Proteomes" id="UP000290289"/>
    </source>
</evidence>
<gene>
    <name evidence="1" type="ORF">DVH24_014089</name>
</gene>
<organism evidence="1 2">
    <name type="scientific">Malus domestica</name>
    <name type="common">Apple</name>
    <name type="synonym">Pyrus malus</name>
    <dbReference type="NCBI Taxonomy" id="3750"/>
    <lineage>
        <taxon>Eukaryota</taxon>
        <taxon>Viridiplantae</taxon>
        <taxon>Streptophyta</taxon>
        <taxon>Embryophyta</taxon>
        <taxon>Tracheophyta</taxon>
        <taxon>Spermatophyta</taxon>
        <taxon>Magnoliopsida</taxon>
        <taxon>eudicotyledons</taxon>
        <taxon>Gunneridae</taxon>
        <taxon>Pentapetalae</taxon>
        <taxon>rosids</taxon>
        <taxon>fabids</taxon>
        <taxon>Rosales</taxon>
        <taxon>Rosaceae</taxon>
        <taxon>Amygdaloideae</taxon>
        <taxon>Maleae</taxon>
        <taxon>Malus</taxon>
    </lineage>
</organism>
<accession>A0A498JID3</accession>
<proteinExistence type="predicted"/>
<comment type="caution">
    <text evidence="1">The sequence shown here is derived from an EMBL/GenBank/DDBJ whole genome shotgun (WGS) entry which is preliminary data.</text>
</comment>